<comment type="caution">
    <text evidence="2">The sequence shown here is derived from an EMBL/GenBank/DDBJ whole genome shotgun (WGS) entry which is preliminary data.</text>
</comment>
<gene>
    <name evidence="2" type="ORF">GCM10009550_17680</name>
</gene>
<protein>
    <recommendedName>
        <fullName evidence="4">DUF4333 domain-containing protein</fullName>
    </recommendedName>
</protein>
<keyword evidence="3" id="KW-1185">Reference proteome</keyword>
<keyword evidence="1" id="KW-0812">Transmembrane</keyword>
<accession>A0ABP4B6K2</accession>
<proteinExistence type="predicted"/>
<keyword evidence="1" id="KW-0472">Membrane</keyword>
<dbReference type="EMBL" id="BAAAHH010000005">
    <property type="protein sequence ID" value="GAA0944609.1"/>
    <property type="molecule type" value="Genomic_DNA"/>
</dbReference>
<keyword evidence="1" id="KW-1133">Transmembrane helix</keyword>
<feature type="transmembrane region" description="Helical" evidence="1">
    <location>
        <begin position="60"/>
        <end position="81"/>
    </location>
</feature>
<dbReference type="Proteomes" id="UP001500665">
    <property type="component" value="Unassembled WGS sequence"/>
</dbReference>
<evidence type="ECO:0000313" key="3">
    <source>
        <dbReference type="Proteomes" id="UP001500665"/>
    </source>
</evidence>
<evidence type="ECO:0008006" key="4">
    <source>
        <dbReference type="Google" id="ProtNLM"/>
    </source>
</evidence>
<name>A0ABP4B6K2_9ACTN</name>
<evidence type="ECO:0000313" key="2">
    <source>
        <dbReference type="EMBL" id="GAA0944609.1"/>
    </source>
</evidence>
<organism evidence="2 3">
    <name type="scientific">Actinocorallia libanotica</name>
    <dbReference type="NCBI Taxonomy" id="46162"/>
    <lineage>
        <taxon>Bacteria</taxon>
        <taxon>Bacillati</taxon>
        <taxon>Actinomycetota</taxon>
        <taxon>Actinomycetes</taxon>
        <taxon>Streptosporangiales</taxon>
        <taxon>Thermomonosporaceae</taxon>
        <taxon>Actinocorallia</taxon>
    </lineage>
</organism>
<sequence>MTKQVTTPCTAPLLIRYRPVPARRPPKGGGAEVKFGESGLVSRVVRRTAGDVQGVKNKKILIAAIAVAIFAGLGAAIAVVLSRGGGLRYQTQAELLKGLPADAKAELTARGKQLAQPLTCQNMPEADLSRLLVRCTGTTTDRQQVQVFGSALPERKAEYYTILVAGEPLVKNASCLGADCKGD</sequence>
<reference evidence="3" key="1">
    <citation type="journal article" date="2019" name="Int. J. Syst. Evol. Microbiol.">
        <title>The Global Catalogue of Microorganisms (GCM) 10K type strain sequencing project: providing services to taxonomists for standard genome sequencing and annotation.</title>
        <authorList>
            <consortium name="The Broad Institute Genomics Platform"/>
            <consortium name="The Broad Institute Genome Sequencing Center for Infectious Disease"/>
            <person name="Wu L."/>
            <person name="Ma J."/>
        </authorList>
    </citation>
    <scope>NUCLEOTIDE SEQUENCE [LARGE SCALE GENOMIC DNA]</scope>
    <source>
        <strain evidence="3">JCM 10696</strain>
    </source>
</reference>
<evidence type="ECO:0000256" key="1">
    <source>
        <dbReference type="SAM" id="Phobius"/>
    </source>
</evidence>